<dbReference type="Pfam" id="PF03031">
    <property type="entry name" value="NIF"/>
    <property type="match status" value="1"/>
</dbReference>
<dbReference type="Gene3D" id="3.40.50.1000">
    <property type="entry name" value="HAD superfamily/HAD-like"/>
    <property type="match status" value="1"/>
</dbReference>
<evidence type="ECO:0000256" key="1">
    <source>
        <dbReference type="SAM" id="SignalP"/>
    </source>
</evidence>
<feature type="domain" description="FCP1 homology" evidence="2">
    <location>
        <begin position="147"/>
        <end position="329"/>
    </location>
</feature>
<name>A0A2M7FXI9_9BACT</name>
<dbReference type="EMBL" id="PFFQ01000066">
    <property type="protein sequence ID" value="PIW13723.1"/>
    <property type="molecule type" value="Genomic_DNA"/>
</dbReference>
<sequence length="403" mass="46035">MDGFCYSEKKMKSRRVFMNCLKKLAILSVLLSMVSPLTAHAESLDRSLGKYLLEPMPAWYKEGFSRGHLNISLMLKDGYSRLEAIEIQNQMKDLLDANPDFLAAEEAGLSTALIQNHDTLVLAALQKAVYRVKNEKVFESGFVPQKLQGHEFYAVFDMDETLLEHWYQSGEKGSKYYDFKLSTLDSILRPPLRSPDYVSMTPGWEKALQEIVKIPGCKGVLVFTAKEDQSSLALIDQLKIGGQPFRRFLKGVFTRNHLVRDSKSVKLSKDLRMIDETLEHVVLVDDNPTRIFPEQQKNLREFPKYNADLYLAARESGKDPQAKRFFENLLPLVVQELSESVKYSQNKKISFASAFYPYSMEASAELITLISQGYSVQDARELMRVRPKMFEPEFYVPAGGKPH</sequence>
<dbReference type="InterPro" id="IPR004274">
    <property type="entry name" value="FCP1_dom"/>
</dbReference>
<accession>A0A2M7FXI9</accession>
<dbReference type="AlphaFoldDB" id="A0A2M7FXI9"/>
<protein>
    <recommendedName>
        <fullName evidence="2">FCP1 homology domain-containing protein</fullName>
    </recommendedName>
</protein>
<proteinExistence type="predicted"/>
<dbReference type="InterPro" id="IPR023214">
    <property type="entry name" value="HAD_sf"/>
</dbReference>
<evidence type="ECO:0000313" key="4">
    <source>
        <dbReference type="Proteomes" id="UP000231019"/>
    </source>
</evidence>
<organism evidence="3 4">
    <name type="scientific">bacterium (Candidatus Blackallbacteria) CG17_big_fil_post_rev_8_21_14_2_50_48_46</name>
    <dbReference type="NCBI Taxonomy" id="2014261"/>
    <lineage>
        <taxon>Bacteria</taxon>
        <taxon>Candidatus Blackallbacteria</taxon>
    </lineage>
</organism>
<dbReference type="SUPFAM" id="SSF56784">
    <property type="entry name" value="HAD-like"/>
    <property type="match status" value="1"/>
</dbReference>
<feature type="chain" id="PRO_5014676212" description="FCP1 homology domain-containing protein" evidence="1">
    <location>
        <begin position="42"/>
        <end position="403"/>
    </location>
</feature>
<comment type="caution">
    <text evidence="3">The sequence shown here is derived from an EMBL/GenBank/DDBJ whole genome shotgun (WGS) entry which is preliminary data.</text>
</comment>
<gene>
    <name evidence="3" type="ORF">COW36_23930</name>
</gene>
<evidence type="ECO:0000313" key="3">
    <source>
        <dbReference type="EMBL" id="PIW13723.1"/>
    </source>
</evidence>
<dbReference type="Proteomes" id="UP000231019">
    <property type="component" value="Unassembled WGS sequence"/>
</dbReference>
<feature type="signal peptide" evidence="1">
    <location>
        <begin position="1"/>
        <end position="41"/>
    </location>
</feature>
<evidence type="ECO:0000259" key="2">
    <source>
        <dbReference type="PROSITE" id="PS50969"/>
    </source>
</evidence>
<dbReference type="PROSITE" id="PS50969">
    <property type="entry name" value="FCP1"/>
    <property type="match status" value="1"/>
</dbReference>
<keyword evidence="1" id="KW-0732">Signal</keyword>
<reference evidence="3 4" key="1">
    <citation type="submission" date="2017-09" db="EMBL/GenBank/DDBJ databases">
        <title>Depth-based differentiation of microbial function through sediment-hosted aquifers and enrichment of novel symbionts in the deep terrestrial subsurface.</title>
        <authorList>
            <person name="Probst A.J."/>
            <person name="Ladd B."/>
            <person name="Jarett J.K."/>
            <person name="Geller-Mcgrath D.E."/>
            <person name="Sieber C.M."/>
            <person name="Emerson J.B."/>
            <person name="Anantharaman K."/>
            <person name="Thomas B.C."/>
            <person name="Malmstrom R."/>
            <person name="Stieglmeier M."/>
            <person name="Klingl A."/>
            <person name="Woyke T."/>
            <person name="Ryan C.M."/>
            <person name="Banfield J.F."/>
        </authorList>
    </citation>
    <scope>NUCLEOTIDE SEQUENCE [LARGE SCALE GENOMIC DNA]</scope>
    <source>
        <strain evidence="3">CG17_big_fil_post_rev_8_21_14_2_50_48_46</strain>
    </source>
</reference>
<dbReference type="InterPro" id="IPR036412">
    <property type="entry name" value="HAD-like_sf"/>
</dbReference>